<keyword evidence="10" id="KW-0472">Membrane</keyword>
<dbReference type="Pfam" id="PF07730">
    <property type="entry name" value="HisKA_3"/>
    <property type="match status" value="1"/>
</dbReference>
<keyword evidence="6 12" id="KW-0418">Kinase</keyword>
<organism evidence="12 13">
    <name type="scientific">Splendidivirga corallicola</name>
    <dbReference type="NCBI Taxonomy" id="3051826"/>
    <lineage>
        <taxon>Bacteria</taxon>
        <taxon>Pseudomonadati</taxon>
        <taxon>Bacteroidota</taxon>
        <taxon>Cytophagia</taxon>
        <taxon>Cytophagales</taxon>
        <taxon>Splendidivirgaceae</taxon>
        <taxon>Splendidivirga</taxon>
    </lineage>
</organism>
<dbReference type="SUPFAM" id="SSF55874">
    <property type="entry name" value="ATPase domain of HSP90 chaperone/DNA topoisomerase II/histidine kinase"/>
    <property type="match status" value="1"/>
</dbReference>
<evidence type="ECO:0000256" key="6">
    <source>
        <dbReference type="ARBA" id="ARBA00022777"/>
    </source>
</evidence>
<keyword evidence="9" id="KW-0175">Coiled coil</keyword>
<feature type="domain" description="Histidine kinase" evidence="11">
    <location>
        <begin position="549"/>
        <end position="640"/>
    </location>
</feature>
<name>A0ABT8KZX9_9BACT</name>
<keyword evidence="7" id="KW-0067">ATP-binding</keyword>
<dbReference type="InterPro" id="IPR050482">
    <property type="entry name" value="Sensor_HK_TwoCompSys"/>
</dbReference>
<dbReference type="CDD" id="cd16917">
    <property type="entry name" value="HATPase_UhpB-NarQ-NarX-like"/>
    <property type="match status" value="1"/>
</dbReference>
<dbReference type="InterPro" id="IPR011712">
    <property type="entry name" value="Sig_transdc_His_kin_sub3_dim/P"/>
</dbReference>
<evidence type="ECO:0000256" key="3">
    <source>
        <dbReference type="ARBA" id="ARBA00022553"/>
    </source>
</evidence>
<dbReference type="Pfam" id="PF02518">
    <property type="entry name" value="HATPase_c"/>
    <property type="match status" value="1"/>
</dbReference>
<dbReference type="GO" id="GO:0016301">
    <property type="term" value="F:kinase activity"/>
    <property type="evidence" value="ECO:0007669"/>
    <property type="project" value="UniProtKB-KW"/>
</dbReference>
<dbReference type="Proteomes" id="UP001172082">
    <property type="component" value="Unassembled WGS sequence"/>
</dbReference>
<dbReference type="EMBL" id="JAUJEA010000024">
    <property type="protein sequence ID" value="MDN5205688.1"/>
    <property type="molecule type" value="Genomic_DNA"/>
</dbReference>
<keyword evidence="8" id="KW-0902">Two-component regulatory system</keyword>
<evidence type="ECO:0000256" key="1">
    <source>
        <dbReference type="ARBA" id="ARBA00000085"/>
    </source>
</evidence>
<keyword evidence="4" id="KW-0808">Transferase</keyword>
<protein>
    <recommendedName>
        <fullName evidence="2">histidine kinase</fullName>
        <ecNumber evidence="2">2.7.13.3</ecNumber>
    </recommendedName>
</protein>
<evidence type="ECO:0000256" key="7">
    <source>
        <dbReference type="ARBA" id="ARBA00022840"/>
    </source>
</evidence>
<dbReference type="SMART" id="SM00387">
    <property type="entry name" value="HATPase_c"/>
    <property type="match status" value="1"/>
</dbReference>
<dbReference type="InterPro" id="IPR005467">
    <property type="entry name" value="His_kinase_dom"/>
</dbReference>
<dbReference type="PANTHER" id="PTHR24421:SF10">
    <property type="entry name" value="NITRATE_NITRITE SENSOR PROTEIN NARQ"/>
    <property type="match status" value="1"/>
</dbReference>
<proteinExistence type="predicted"/>
<keyword evidence="10" id="KW-0812">Transmembrane</keyword>
<dbReference type="PROSITE" id="PS50109">
    <property type="entry name" value="HIS_KIN"/>
    <property type="match status" value="1"/>
</dbReference>
<dbReference type="Gene3D" id="1.20.5.1930">
    <property type="match status" value="1"/>
</dbReference>
<evidence type="ECO:0000256" key="2">
    <source>
        <dbReference type="ARBA" id="ARBA00012438"/>
    </source>
</evidence>
<evidence type="ECO:0000259" key="11">
    <source>
        <dbReference type="PROSITE" id="PS50109"/>
    </source>
</evidence>
<comment type="catalytic activity">
    <reaction evidence="1">
        <text>ATP + protein L-histidine = ADP + protein N-phospho-L-histidine.</text>
        <dbReference type="EC" id="2.7.13.3"/>
    </reaction>
</comment>
<evidence type="ECO:0000256" key="8">
    <source>
        <dbReference type="ARBA" id="ARBA00023012"/>
    </source>
</evidence>
<comment type="caution">
    <text evidence="12">The sequence shown here is derived from an EMBL/GenBank/DDBJ whole genome shotgun (WGS) entry which is preliminary data.</text>
</comment>
<keyword evidence="13" id="KW-1185">Reference proteome</keyword>
<sequence length="644" mass="74584">MKRTLLSIHILLISFCGFSQHNTIDSLKGSLAEEKNDTTRISLFLKLAEAYQSTNLDTFGYYAAMAFNGSKKNNNYKLIHSLRAKGLSYYYNSEIDSARYCYDWALELLDEKDDHILRAKIYSNYALLYQESYDFQKKIDYNLKAIALIRENDFEVSLLYYNVAVLYAHAQMPEKKMDYLKKAYESSKRSEHNRVLGATLYGLSLSYSDDNKVDSAKIYLNEGLQLCSKTDSPDICFLMNNQQGLIYKQEKKFDQANKYLLIAKDYAERFNRKYDVMVSNVTLGQNEFERGNYNSAIKYFEEFDELYQKEPVPALGVSAYKDYARTEAARNNFRKSHELLNKYIVLKDSTLLKERRTILADVEAKYEAEKKDKELAEQQLQLNQQQSELQKKKTQYGLMTGIAIFLLVSSILIWFLYQQRQKRKNQEILTLKREQQVKTLESLMEGEEKERSRIARELHDGVNGDLSTIKYKLTSILEKNKAVVNEVVAMIDRSCEQVRAISHNLLPPSLERFSLIEALEDYCMTMNEIHEPEISFHHIGEPVKISKKNQANIYRTVQEMVSNSIKHAEASTITVQLSNRDDHMQITVEDNGKGFDKNQVQKGGIGLQNIQSRIDYLNASLDFVSNNSGTSYTIELNLKKLNDY</sequence>
<feature type="transmembrane region" description="Helical" evidence="10">
    <location>
        <begin position="396"/>
        <end position="417"/>
    </location>
</feature>
<dbReference type="InterPro" id="IPR036890">
    <property type="entry name" value="HATPase_C_sf"/>
</dbReference>
<evidence type="ECO:0000256" key="9">
    <source>
        <dbReference type="SAM" id="Coils"/>
    </source>
</evidence>
<evidence type="ECO:0000256" key="10">
    <source>
        <dbReference type="SAM" id="Phobius"/>
    </source>
</evidence>
<keyword evidence="5" id="KW-0547">Nucleotide-binding</keyword>
<keyword evidence="3" id="KW-0597">Phosphoprotein</keyword>
<dbReference type="InterPro" id="IPR011990">
    <property type="entry name" value="TPR-like_helical_dom_sf"/>
</dbReference>
<dbReference type="PANTHER" id="PTHR24421">
    <property type="entry name" value="NITRATE/NITRITE SENSOR PROTEIN NARX-RELATED"/>
    <property type="match status" value="1"/>
</dbReference>
<keyword evidence="10" id="KW-1133">Transmembrane helix</keyword>
<dbReference type="Gene3D" id="3.30.565.10">
    <property type="entry name" value="Histidine kinase-like ATPase, C-terminal domain"/>
    <property type="match status" value="1"/>
</dbReference>
<evidence type="ECO:0000256" key="4">
    <source>
        <dbReference type="ARBA" id="ARBA00022679"/>
    </source>
</evidence>
<gene>
    <name evidence="12" type="ORF">QQ008_30165</name>
</gene>
<dbReference type="EC" id="2.7.13.3" evidence="2"/>
<feature type="coiled-coil region" evidence="9">
    <location>
        <begin position="359"/>
        <end position="395"/>
    </location>
</feature>
<reference evidence="12" key="1">
    <citation type="submission" date="2023-06" db="EMBL/GenBank/DDBJ databases">
        <title>Genomic of Parafulvivirga corallium.</title>
        <authorList>
            <person name="Wang G."/>
        </authorList>
    </citation>
    <scope>NUCLEOTIDE SEQUENCE</scope>
    <source>
        <strain evidence="12">BMA10</strain>
    </source>
</reference>
<dbReference type="RefSeq" id="WP_346755706.1">
    <property type="nucleotide sequence ID" value="NZ_JAUJEA010000024.1"/>
</dbReference>
<dbReference type="InterPro" id="IPR003594">
    <property type="entry name" value="HATPase_dom"/>
</dbReference>
<evidence type="ECO:0000256" key="5">
    <source>
        <dbReference type="ARBA" id="ARBA00022741"/>
    </source>
</evidence>
<accession>A0ABT8KZX9</accession>
<evidence type="ECO:0000313" key="13">
    <source>
        <dbReference type="Proteomes" id="UP001172082"/>
    </source>
</evidence>
<dbReference type="Gene3D" id="1.25.40.10">
    <property type="entry name" value="Tetratricopeptide repeat domain"/>
    <property type="match status" value="3"/>
</dbReference>
<dbReference type="SUPFAM" id="SSF48452">
    <property type="entry name" value="TPR-like"/>
    <property type="match status" value="2"/>
</dbReference>
<evidence type="ECO:0000313" key="12">
    <source>
        <dbReference type="EMBL" id="MDN5205688.1"/>
    </source>
</evidence>